<accession>A0A363NJX4</accession>
<dbReference type="OrthoDB" id="6225685at2"/>
<dbReference type="EMBL" id="QCXX01000014">
    <property type="protein sequence ID" value="PUV21084.1"/>
    <property type="molecule type" value="Genomic_DNA"/>
</dbReference>
<dbReference type="RefSeq" id="WP_108637144.1">
    <property type="nucleotide sequence ID" value="NZ_QCXX01000014.1"/>
</dbReference>
<dbReference type="Proteomes" id="UP000250831">
    <property type="component" value="Unassembled WGS sequence"/>
</dbReference>
<reference evidence="1 2" key="1">
    <citation type="submission" date="2018-04" db="EMBL/GenBank/DDBJ databases">
        <title>Sphingobacterium sp. M46 Genome.</title>
        <authorList>
            <person name="Cheng J."/>
            <person name="Li Y."/>
        </authorList>
    </citation>
    <scope>NUCLEOTIDE SEQUENCE [LARGE SCALE GENOMIC DNA]</scope>
    <source>
        <strain evidence="1 2">M46</strain>
    </source>
</reference>
<comment type="caution">
    <text evidence="1">The sequence shown here is derived from an EMBL/GenBank/DDBJ whole genome shotgun (WGS) entry which is preliminary data.</text>
</comment>
<keyword evidence="2" id="KW-1185">Reference proteome</keyword>
<evidence type="ECO:0000313" key="2">
    <source>
        <dbReference type="Proteomes" id="UP000250831"/>
    </source>
</evidence>
<proteinExistence type="predicted"/>
<dbReference type="AlphaFoldDB" id="A0A363NJX4"/>
<protein>
    <submittedName>
        <fullName evidence="1">Uncharacterized protein</fullName>
    </submittedName>
</protein>
<sequence length="100" mass="11950">MKKVLLSPVFIELHKQISKGRFKTNTGINFTKHKFYIGRTTVNIFADPFKREVTYTLFEGDGFWDPDFIDEKYYQGHRLCQMGKVQIWKEGEFHMIIIQQ</sequence>
<name>A0A363NJX4_9SPHI</name>
<gene>
    <name evidence="1" type="ORF">DCO56_28905</name>
</gene>
<organism evidence="1 2">
    <name type="scientific">Sphingobacterium athyrii</name>
    <dbReference type="NCBI Taxonomy" id="2152717"/>
    <lineage>
        <taxon>Bacteria</taxon>
        <taxon>Pseudomonadati</taxon>
        <taxon>Bacteroidota</taxon>
        <taxon>Sphingobacteriia</taxon>
        <taxon>Sphingobacteriales</taxon>
        <taxon>Sphingobacteriaceae</taxon>
        <taxon>Sphingobacterium</taxon>
    </lineage>
</organism>
<evidence type="ECO:0000313" key="1">
    <source>
        <dbReference type="EMBL" id="PUV21084.1"/>
    </source>
</evidence>